<evidence type="ECO:0000313" key="3">
    <source>
        <dbReference type="Proteomes" id="UP000011885"/>
    </source>
</evidence>
<keyword evidence="3" id="KW-1185">Reference proteome</keyword>
<dbReference type="PATRIC" id="fig|1263870.3.peg.5306"/>
<evidence type="ECO:0000313" key="2">
    <source>
        <dbReference type="EMBL" id="EMI53561.1"/>
    </source>
</evidence>
<dbReference type="AlphaFoldDB" id="M5U6Q9"/>
<feature type="compositionally biased region" description="Basic and acidic residues" evidence="1">
    <location>
        <begin position="38"/>
        <end position="48"/>
    </location>
</feature>
<protein>
    <submittedName>
        <fullName evidence="2">Uncharacterized protein</fullName>
    </submittedName>
</protein>
<evidence type="ECO:0000256" key="1">
    <source>
        <dbReference type="SAM" id="MobiDB-lite"/>
    </source>
</evidence>
<accession>M5U6Q9</accession>
<feature type="region of interest" description="Disordered" evidence="1">
    <location>
        <begin position="1"/>
        <end position="48"/>
    </location>
</feature>
<organism evidence="2 3">
    <name type="scientific">Rhodopirellula sallentina SM41</name>
    <dbReference type="NCBI Taxonomy" id="1263870"/>
    <lineage>
        <taxon>Bacteria</taxon>
        <taxon>Pseudomonadati</taxon>
        <taxon>Planctomycetota</taxon>
        <taxon>Planctomycetia</taxon>
        <taxon>Pirellulales</taxon>
        <taxon>Pirellulaceae</taxon>
        <taxon>Rhodopirellula</taxon>
    </lineage>
</organism>
<reference evidence="2 3" key="1">
    <citation type="journal article" date="2013" name="Mar. Genomics">
        <title>Expression of sulfatases in Rhodopirellula baltica and the diversity of sulfatases in the genus Rhodopirellula.</title>
        <authorList>
            <person name="Wegner C.E."/>
            <person name="Richter-Heitmann T."/>
            <person name="Klindworth A."/>
            <person name="Klockow C."/>
            <person name="Richter M."/>
            <person name="Achstetter T."/>
            <person name="Glockner F.O."/>
            <person name="Harder J."/>
        </authorList>
    </citation>
    <scope>NUCLEOTIDE SEQUENCE [LARGE SCALE GENOMIC DNA]</scope>
    <source>
        <strain evidence="2 3">SM41</strain>
    </source>
</reference>
<dbReference type="Proteomes" id="UP000011885">
    <property type="component" value="Unassembled WGS sequence"/>
</dbReference>
<proteinExistence type="predicted"/>
<sequence length="48" mass="4925">MGYPKAGGKASGIAGPDRNSTPKAAAPKTIYSPITKGTKRDKAPLKEP</sequence>
<name>M5U6Q9_9BACT</name>
<comment type="caution">
    <text evidence="2">The sequence shown here is derived from an EMBL/GenBank/DDBJ whole genome shotgun (WGS) entry which is preliminary data.</text>
</comment>
<gene>
    <name evidence="2" type="ORF">RSSM_05017</name>
</gene>
<dbReference type="EMBL" id="ANOH01000345">
    <property type="protein sequence ID" value="EMI53561.1"/>
    <property type="molecule type" value="Genomic_DNA"/>
</dbReference>